<dbReference type="PANTHER" id="PTHR32196:SF69">
    <property type="entry name" value="BRANCHED-CHAIN AMINO ACID TRANSPORT SYSTEM, PERMEASE PROTEIN"/>
    <property type="match status" value="1"/>
</dbReference>
<comment type="subcellular location">
    <subcellularLocation>
        <location evidence="1">Cell membrane</location>
        <topology evidence="1">Multi-pass membrane protein</topology>
    </subcellularLocation>
</comment>
<evidence type="ECO:0000256" key="4">
    <source>
        <dbReference type="ARBA" id="ARBA00022989"/>
    </source>
</evidence>
<dbReference type="AlphaFoldDB" id="A0A6L5YBD7"/>
<feature type="transmembrane region" description="Helical" evidence="6">
    <location>
        <begin position="243"/>
        <end position="262"/>
    </location>
</feature>
<keyword evidence="4 6" id="KW-1133">Transmembrane helix</keyword>
<feature type="transmembrane region" description="Helical" evidence="6">
    <location>
        <begin position="58"/>
        <end position="78"/>
    </location>
</feature>
<comment type="caution">
    <text evidence="7">The sequence shown here is derived from an EMBL/GenBank/DDBJ whole genome shotgun (WGS) entry which is preliminary data.</text>
</comment>
<reference evidence="7 8" key="1">
    <citation type="submission" date="2019-08" db="EMBL/GenBank/DDBJ databases">
        <title>In-depth cultivation of the pig gut microbiome towards novel bacterial diversity and tailored functional studies.</title>
        <authorList>
            <person name="Wylensek D."/>
            <person name="Hitch T.C.A."/>
            <person name="Clavel T."/>
        </authorList>
    </citation>
    <scope>NUCLEOTIDE SEQUENCE [LARGE SCALE GENOMIC DNA]</scope>
    <source>
        <strain evidence="7 8">SM-530-WT-4B</strain>
    </source>
</reference>
<evidence type="ECO:0000256" key="2">
    <source>
        <dbReference type="ARBA" id="ARBA00022475"/>
    </source>
</evidence>
<evidence type="ECO:0000313" key="7">
    <source>
        <dbReference type="EMBL" id="MST55455.1"/>
    </source>
</evidence>
<feature type="transmembrane region" description="Helical" evidence="6">
    <location>
        <begin position="211"/>
        <end position="231"/>
    </location>
</feature>
<feature type="transmembrane region" description="Helical" evidence="6">
    <location>
        <begin position="134"/>
        <end position="155"/>
    </location>
</feature>
<keyword evidence="3 6" id="KW-0812">Transmembrane</keyword>
<accession>A0A6L5YBD7</accession>
<dbReference type="EMBL" id="VUNH01000004">
    <property type="protein sequence ID" value="MST55455.1"/>
    <property type="molecule type" value="Genomic_DNA"/>
</dbReference>
<dbReference type="GO" id="GO:0022857">
    <property type="term" value="F:transmembrane transporter activity"/>
    <property type="evidence" value="ECO:0007669"/>
    <property type="project" value="InterPro"/>
</dbReference>
<evidence type="ECO:0000313" key="8">
    <source>
        <dbReference type="Proteomes" id="UP000473699"/>
    </source>
</evidence>
<feature type="transmembrane region" description="Helical" evidence="6">
    <location>
        <begin position="9"/>
        <end position="27"/>
    </location>
</feature>
<evidence type="ECO:0000256" key="1">
    <source>
        <dbReference type="ARBA" id="ARBA00004651"/>
    </source>
</evidence>
<proteinExistence type="predicted"/>
<keyword evidence="8" id="KW-1185">Reference proteome</keyword>
<keyword evidence="5 6" id="KW-0472">Membrane</keyword>
<feature type="transmembrane region" description="Helical" evidence="6">
    <location>
        <begin position="87"/>
        <end position="106"/>
    </location>
</feature>
<organism evidence="7 8">
    <name type="scientific">Pyramidobacter porci</name>
    <dbReference type="NCBI Taxonomy" id="2605789"/>
    <lineage>
        <taxon>Bacteria</taxon>
        <taxon>Thermotogati</taxon>
        <taxon>Synergistota</taxon>
        <taxon>Synergistia</taxon>
        <taxon>Synergistales</taxon>
        <taxon>Dethiosulfovibrionaceae</taxon>
        <taxon>Pyramidobacter</taxon>
    </lineage>
</organism>
<dbReference type="InterPro" id="IPR001851">
    <property type="entry name" value="ABC_transp_permease"/>
</dbReference>
<evidence type="ECO:0000256" key="3">
    <source>
        <dbReference type="ARBA" id="ARBA00022692"/>
    </source>
</evidence>
<dbReference type="Pfam" id="PF02653">
    <property type="entry name" value="BPD_transp_2"/>
    <property type="match status" value="1"/>
</dbReference>
<protein>
    <submittedName>
        <fullName evidence="7">ABC transporter permease</fullName>
    </submittedName>
</protein>
<keyword evidence="2" id="KW-1003">Cell membrane</keyword>
<name>A0A6L5YBD7_9BACT</name>
<feature type="transmembrane region" description="Helical" evidence="6">
    <location>
        <begin position="274"/>
        <end position="294"/>
    </location>
</feature>
<dbReference type="RefSeq" id="WP_154528547.1">
    <property type="nucleotide sequence ID" value="NZ_VUNH01000004.1"/>
</dbReference>
<dbReference type="CDD" id="cd06574">
    <property type="entry name" value="TM_PBP1_branched-chain-AA_like"/>
    <property type="match status" value="1"/>
</dbReference>
<evidence type="ECO:0000256" key="6">
    <source>
        <dbReference type="SAM" id="Phobius"/>
    </source>
</evidence>
<sequence>MSLFLIRGAVEQGLIYSLVALGLYLSFRTLNIADMTVDGSYTLGAAVSAALTATGHPFLALFCAALAGAGAGLVTAFLQTKLKIQSILAGIVTMTALYSVNLRVMGGRANLTLLRLDTVFSVLKSALPRVAQPWTRLLIAAGAAVAVGLMLVFFLRTRLGLSIRATGDNPRMVSASSINPQYTITVGLCLANAMPALSGALIAQYQQFCDITMGTGMVVIGLASLIIGEVLTGAMRWPSVRRGVSAALLGGAAYWLIIAGAISSSVSANDLKLLSALIVAAAISWPALASRVRFALRKKANRRC</sequence>
<dbReference type="Proteomes" id="UP000473699">
    <property type="component" value="Unassembled WGS sequence"/>
</dbReference>
<gene>
    <name evidence="7" type="ORF">FYJ74_05325</name>
</gene>
<dbReference type="PANTHER" id="PTHR32196">
    <property type="entry name" value="ABC TRANSPORTER PERMEASE PROTEIN YPHD-RELATED-RELATED"/>
    <property type="match status" value="1"/>
</dbReference>
<dbReference type="GO" id="GO:0005886">
    <property type="term" value="C:plasma membrane"/>
    <property type="evidence" value="ECO:0007669"/>
    <property type="project" value="UniProtKB-SubCell"/>
</dbReference>
<evidence type="ECO:0000256" key="5">
    <source>
        <dbReference type="ARBA" id="ARBA00023136"/>
    </source>
</evidence>
<feature type="transmembrane region" description="Helical" evidence="6">
    <location>
        <begin position="182"/>
        <end position="205"/>
    </location>
</feature>